<dbReference type="Pfam" id="PF13483">
    <property type="entry name" value="Lactamase_B_3"/>
    <property type="match status" value="1"/>
</dbReference>
<dbReference type="Gene3D" id="3.60.15.10">
    <property type="entry name" value="Ribonuclease Z/Hydroxyacylglutathione hydrolase-like"/>
    <property type="match status" value="1"/>
</dbReference>
<keyword evidence="1" id="KW-0378">Hydrolase</keyword>
<name>A0A1V5T2X0_9BACT</name>
<dbReference type="EMBL" id="MWBQ01000028">
    <property type="protein sequence ID" value="OQA60873.1"/>
    <property type="molecule type" value="Genomic_DNA"/>
</dbReference>
<dbReference type="PANTHER" id="PTHR42967">
    <property type="entry name" value="METAL DEPENDENT HYDROLASE"/>
    <property type="match status" value="1"/>
</dbReference>
<gene>
    <name evidence="1" type="ORF">BWY41_00451</name>
</gene>
<dbReference type="PANTHER" id="PTHR42967:SF1">
    <property type="entry name" value="MBL FOLD METALLO-HYDROLASE"/>
    <property type="match status" value="1"/>
</dbReference>
<reference evidence="1" key="1">
    <citation type="submission" date="2017-02" db="EMBL/GenBank/DDBJ databases">
        <title>Delving into the versatile metabolic prowess of the omnipresent phylum Bacteroidetes.</title>
        <authorList>
            <person name="Nobu M.K."/>
            <person name="Mei R."/>
            <person name="Narihiro T."/>
            <person name="Kuroda K."/>
            <person name="Liu W.-T."/>
        </authorList>
    </citation>
    <scope>NUCLEOTIDE SEQUENCE</scope>
    <source>
        <strain evidence="1">ADurb.Bin276</strain>
    </source>
</reference>
<dbReference type="AlphaFoldDB" id="A0A1V5T2X0"/>
<dbReference type="GO" id="GO:0016787">
    <property type="term" value="F:hydrolase activity"/>
    <property type="evidence" value="ECO:0007669"/>
    <property type="project" value="UniProtKB-KW"/>
</dbReference>
<comment type="caution">
    <text evidence="1">The sequence shown here is derived from an EMBL/GenBank/DDBJ whole genome shotgun (WGS) entry which is preliminary data.</text>
</comment>
<dbReference type="InterPro" id="IPR036866">
    <property type="entry name" value="RibonucZ/Hydroxyglut_hydro"/>
</dbReference>
<proteinExistence type="predicted"/>
<evidence type="ECO:0000313" key="1">
    <source>
        <dbReference type="EMBL" id="OQA60873.1"/>
    </source>
</evidence>
<dbReference type="SUPFAM" id="SSF56281">
    <property type="entry name" value="Metallo-hydrolase/oxidoreductase"/>
    <property type="match status" value="1"/>
</dbReference>
<sequence length="213" mass="24404">MKIQWFGHSFFLVTSQGGKKIVFDPFDQSVGYPLPQVSANMVCVSHSHYDHNNVQIIGGNPEIIQKAGIYVRDGYQIQGFQTYHDHKKGKERGENVVYRIEIDGLSLIHAGDMGMLPSLEEIESWKPLDILLVPVGGIYTINGHEAQTLVEHLKPRVVIPMHYRTPLLKFELQPVENFTYQFFKVKTLSETQVEITRENLPESTEIWIFPIPK</sequence>
<organism evidence="1">
    <name type="scientific">Candidatus Atribacter allofermentans</name>
    <dbReference type="NCBI Taxonomy" id="1852833"/>
    <lineage>
        <taxon>Bacteria</taxon>
        <taxon>Pseudomonadati</taxon>
        <taxon>Atribacterota</taxon>
        <taxon>Atribacteria</taxon>
        <taxon>Atribacterales</taxon>
        <taxon>Atribacteraceae</taxon>
        <taxon>Atribacter</taxon>
    </lineage>
</organism>
<accession>A0A1V5T2X0</accession>
<protein>
    <submittedName>
        <fullName evidence="1">Metal-dependent hydrolase</fullName>
    </submittedName>
</protein>
<dbReference type="Proteomes" id="UP000485569">
    <property type="component" value="Unassembled WGS sequence"/>
</dbReference>